<feature type="compositionally biased region" description="Basic and acidic residues" evidence="4">
    <location>
        <begin position="413"/>
        <end position="437"/>
    </location>
</feature>
<dbReference type="InterPro" id="IPR050604">
    <property type="entry name" value="PDZ-LIM_domain"/>
</dbReference>
<gene>
    <name evidence="6" type="ORF">ACAOBT_LOCUS11644</name>
</gene>
<dbReference type="PANTHER" id="PTHR24214:SF38">
    <property type="entry name" value="PDZ AND LIM DOMAIN PROTEIN ZASP-RELATED"/>
    <property type="match status" value="1"/>
</dbReference>
<evidence type="ECO:0000313" key="7">
    <source>
        <dbReference type="Proteomes" id="UP001152888"/>
    </source>
</evidence>
<keyword evidence="2" id="KW-0963">Cytoplasm</keyword>
<dbReference type="AlphaFoldDB" id="A0A9P0KK10"/>
<evidence type="ECO:0000256" key="4">
    <source>
        <dbReference type="SAM" id="MobiDB-lite"/>
    </source>
</evidence>
<dbReference type="GO" id="GO:0031941">
    <property type="term" value="C:filamentous actin"/>
    <property type="evidence" value="ECO:0007669"/>
    <property type="project" value="TreeGrafter"/>
</dbReference>
<protein>
    <recommendedName>
        <fullName evidence="5">PDZ domain-containing protein</fullName>
    </recommendedName>
</protein>
<dbReference type="InterPro" id="IPR001478">
    <property type="entry name" value="PDZ"/>
</dbReference>
<comment type="caution">
    <text evidence="6">The sequence shown here is derived from an EMBL/GenBank/DDBJ whole genome shotgun (WGS) entry which is preliminary data.</text>
</comment>
<proteinExistence type="predicted"/>
<accession>A0A9P0KK10</accession>
<keyword evidence="3" id="KW-0440">LIM domain</keyword>
<dbReference type="GO" id="GO:0005912">
    <property type="term" value="C:adherens junction"/>
    <property type="evidence" value="ECO:0007669"/>
    <property type="project" value="TreeGrafter"/>
</dbReference>
<feature type="compositionally biased region" description="Acidic residues" evidence="4">
    <location>
        <begin position="398"/>
        <end position="412"/>
    </location>
</feature>
<dbReference type="Gene3D" id="2.30.42.10">
    <property type="match status" value="1"/>
</dbReference>
<feature type="compositionally biased region" description="Basic and acidic residues" evidence="4">
    <location>
        <begin position="453"/>
        <end position="469"/>
    </location>
</feature>
<evidence type="ECO:0000256" key="3">
    <source>
        <dbReference type="ARBA" id="ARBA00023038"/>
    </source>
</evidence>
<dbReference type="GO" id="GO:0001725">
    <property type="term" value="C:stress fiber"/>
    <property type="evidence" value="ECO:0007669"/>
    <property type="project" value="TreeGrafter"/>
</dbReference>
<evidence type="ECO:0000256" key="1">
    <source>
        <dbReference type="ARBA" id="ARBA00004496"/>
    </source>
</evidence>
<keyword evidence="3" id="KW-0479">Metal-binding</keyword>
<feature type="region of interest" description="Disordered" evidence="4">
    <location>
        <begin position="491"/>
        <end position="513"/>
    </location>
</feature>
<feature type="compositionally biased region" description="Acidic residues" evidence="4">
    <location>
        <begin position="439"/>
        <end position="452"/>
    </location>
</feature>
<dbReference type="OrthoDB" id="44841at2759"/>
<keyword evidence="7" id="KW-1185">Reference proteome</keyword>
<dbReference type="GO" id="GO:0003779">
    <property type="term" value="F:actin binding"/>
    <property type="evidence" value="ECO:0007669"/>
    <property type="project" value="TreeGrafter"/>
</dbReference>
<reference evidence="6" key="1">
    <citation type="submission" date="2022-03" db="EMBL/GenBank/DDBJ databases">
        <authorList>
            <person name="Sayadi A."/>
        </authorList>
    </citation>
    <scope>NUCLEOTIDE SEQUENCE</scope>
</reference>
<dbReference type="GO" id="GO:0051371">
    <property type="term" value="F:muscle alpha-actinin binding"/>
    <property type="evidence" value="ECO:0007669"/>
    <property type="project" value="TreeGrafter"/>
</dbReference>
<sequence>MAVDLRLNRVNADSAWGFRIVGGADFGEPLIVVKVNENSLAENAGMMVGDVIVRINDTPTAGLTHTEAHDLLIAQGNEFVLGVRRGSMPSHIFHEEIDEEFANISKHVEQSIEGNYEEQYSSMVKEAERTIDQDVLDEAIQRINEYNIQDTLEKRIQDQVERTQHTVSAEQIINSHQTRMEKMQPITHGIRTDKKWSTFLQKPDNPIPKSKKKIEEEEQEGEKYTVVIQKQPSRRKRKEMQEKRVQFSEDVTEMEIEKEEEIEEDDYSDTIEIQQSLDIEVNVDVQEEEIVEVEEGLVDYETEDEIDSQNFGKRDTSEEIEVTYPPLSEIKIEAAEGNTTTLEEQLLAVQKQLQALSMLPSAIQLTLDAVSKQLASIVSTKEEKEMNGDISKSSSERDEIELQEQLTEEELLEDRSSSEIAEAEPHKQNGNDDHSNLGDELDDDLEIGEEELREILERNATPVEEKEQDPFAGMTDEEKQEILREEQRIREEEERKMKEEELKAKKQKAKVEEPEEYVPPIILPGGIKWSDPDDVMPAFKKQMTDEEIEEAIASHLEVIAGKRKGINFKKYEPPPKSLEHLQYSEVYKMLQEEEPARPRGIAARPEKIPAVQDYYQASQEAP</sequence>
<dbReference type="PROSITE" id="PS50106">
    <property type="entry name" value="PDZ"/>
    <property type="match status" value="1"/>
</dbReference>
<feature type="domain" description="PDZ" evidence="5">
    <location>
        <begin position="4"/>
        <end position="87"/>
    </location>
</feature>
<feature type="compositionally biased region" description="Basic and acidic residues" evidence="4">
    <location>
        <begin position="491"/>
        <end position="512"/>
    </location>
</feature>
<dbReference type="SUPFAM" id="SSF50156">
    <property type="entry name" value="PDZ domain-like"/>
    <property type="match status" value="1"/>
</dbReference>
<comment type="subcellular location">
    <subcellularLocation>
        <location evidence="1">Cytoplasm</location>
    </subcellularLocation>
</comment>
<evidence type="ECO:0000256" key="2">
    <source>
        <dbReference type="ARBA" id="ARBA00022490"/>
    </source>
</evidence>
<dbReference type="GO" id="GO:0061061">
    <property type="term" value="P:muscle structure development"/>
    <property type="evidence" value="ECO:0007669"/>
    <property type="project" value="TreeGrafter"/>
</dbReference>
<name>A0A9P0KK10_ACAOB</name>
<dbReference type="PANTHER" id="PTHR24214">
    <property type="entry name" value="PDZ AND LIM DOMAIN PROTEIN ZASP"/>
    <property type="match status" value="1"/>
</dbReference>
<evidence type="ECO:0000259" key="5">
    <source>
        <dbReference type="PROSITE" id="PS50106"/>
    </source>
</evidence>
<keyword evidence="3" id="KW-0862">Zinc</keyword>
<dbReference type="FunFam" id="2.30.42.10:FF:000055">
    <property type="entry name" value="PDZ and LIM domain protein 3"/>
    <property type="match status" value="1"/>
</dbReference>
<organism evidence="6 7">
    <name type="scientific">Acanthoscelides obtectus</name>
    <name type="common">Bean weevil</name>
    <name type="synonym">Bruchus obtectus</name>
    <dbReference type="NCBI Taxonomy" id="200917"/>
    <lineage>
        <taxon>Eukaryota</taxon>
        <taxon>Metazoa</taxon>
        <taxon>Ecdysozoa</taxon>
        <taxon>Arthropoda</taxon>
        <taxon>Hexapoda</taxon>
        <taxon>Insecta</taxon>
        <taxon>Pterygota</taxon>
        <taxon>Neoptera</taxon>
        <taxon>Endopterygota</taxon>
        <taxon>Coleoptera</taxon>
        <taxon>Polyphaga</taxon>
        <taxon>Cucujiformia</taxon>
        <taxon>Chrysomeloidea</taxon>
        <taxon>Chrysomelidae</taxon>
        <taxon>Bruchinae</taxon>
        <taxon>Bruchini</taxon>
        <taxon>Acanthoscelides</taxon>
    </lineage>
</organism>
<evidence type="ECO:0000313" key="6">
    <source>
        <dbReference type="EMBL" id="CAH1975511.1"/>
    </source>
</evidence>
<dbReference type="InterPro" id="IPR036034">
    <property type="entry name" value="PDZ_sf"/>
</dbReference>
<dbReference type="Pfam" id="PF00595">
    <property type="entry name" value="PDZ"/>
    <property type="match status" value="1"/>
</dbReference>
<dbReference type="EMBL" id="CAKOFQ010006836">
    <property type="protein sequence ID" value="CAH1975511.1"/>
    <property type="molecule type" value="Genomic_DNA"/>
</dbReference>
<dbReference type="GO" id="GO:0030036">
    <property type="term" value="P:actin cytoskeleton organization"/>
    <property type="evidence" value="ECO:0007669"/>
    <property type="project" value="TreeGrafter"/>
</dbReference>
<feature type="region of interest" description="Disordered" evidence="4">
    <location>
        <begin position="380"/>
        <end position="479"/>
    </location>
</feature>
<dbReference type="Proteomes" id="UP001152888">
    <property type="component" value="Unassembled WGS sequence"/>
</dbReference>
<dbReference type="GO" id="GO:0030018">
    <property type="term" value="C:Z disc"/>
    <property type="evidence" value="ECO:0007669"/>
    <property type="project" value="TreeGrafter"/>
</dbReference>
<dbReference type="CDD" id="cd23068">
    <property type="entry name" value="PDZ_ZASP52-like"/>
    <property type="match status" value="1"/>
</dbReference>
<dbReference type="SMART" id="SM00228">
    <property type="entry name" value="PDZ"/>
    <property type="match status" value="1"/>
</dbReference>